<evidence type="ECO:0000313" key="5">
    <source>
        <dbReference type="Proteomes" id="UP000187338"/>
    </source>
</evidence>
<evidence type="ECO:0000256" key="1">
    <source>
        <dbReference type="ARBA" id="ARBA00004953"/>
    </source>
</evidence>
<dbReference type="Proteomes" id="UP000187338">
    <property type="component" value="Unassembled WGS sequence"/>
</dbReference>
<dbReference type="OrthoDB" id="9780707at2"/>
<dbReference type="PROSITE" id="PS51014">
    <property type="entry name" value="COBK_CBIJ"/>
    <property type="match status" value="1"/>
</dbReference>
<sequence>MVILLLGGTSESILIADLLEKKGLPFILSVASNLGLMRFKKYEKSLHAGVLDFHGLLEFVQKKGIKLIIDATHPFAKNASENAIRTAQVLNIPYIRFERPRDELKNPLIIEAIDLEAALRELSQLGKRPLITVGVKMLPEIIRKSAVLGQKPVVKVLPLTDNFTLLDDLRIPPEDRLSFWGPGSRELISQLIKFYSLTGLLTKESGDLGGEREKAESFLNQSLPVILIKRPVVFYPQLVSTLDRLEEILKLEAEKWKKQ</sequence>
<gene>
    <name evidence="4" type="ORF">ciss_23580</name>
</gene>
<dbReference type="AlphaFoldDB" id="A0A1L8D5G8"/>
<evidence type="ECO:0000256" key="2">
    <source>
        <dbReference type="ARBA" id="ARBA00022573"/>
    </source>
</evidence>
<dbReference type="PANTHER" id="PTHR36925">
    <property type="entry name" value="COBALT-PRECORRIN-6A REDUCTASE"/>
    <property type="match status" value="1"/>
</dbReference>
<dbReference type="InterPro" id="IPR003723">
    <property type="entry name" value="Precorrin-6x_reduct"/>
</dbReference>
<keyword evidence="3" id="KW-0560">Oxidoreductase</keyword>
<dbReference type="STRING" id="661089.ciss_23580"/>
<dbReference type="UniPathway" id="UPA00148"/>
<proteinExistence type="predicted"/>
<name>A0A1L8D5G8_9THEO</name>
<dbReference type="GO" id="GO:0016994">
    <property type="term" value="F:precorrin-6A reductase activity"/>
    <property type="evidence" value="ECO:0007669"/>
    <property type="project" value="InterPro"/>
</dbReference>
<dbReference type="Pfam" id="PF02571">
    <property type="entry name" value="CbiJ"/>
    <property type="match status" value="1"/>
</dbReference>
<dbReference type="NCBIfam" id="TIGR00715">
    <property type="entry name" value="precor6x_red"/>
    <property type="match status" value="1"/>
</dbReference>
<accession>A0A1L8D5G8</accession>
<keyword evidence="2" id="KW-0169">Cobalamin biosynthesis</keyword>
<evidence type="ECO:0000256" key="3">
    <source>
        <dbReference type="ARBA" id="ARBA00023002"/>
    </source>
</evidence>
<dbReference type="EMBL" id="BDJL01000142">
    <property type="protein sequence ID" value="GAV26425.1"/>
    <property type="molecule type" value="Genomic_DNA"/>
</dbReference>
<dbReference type="PANTHER" id="PTHR36925:SF1">
    <property type="entry name" value="COBALT-PRECORRIN-6A REDUCTASE"/>
    <property type="match status" value="1"/>
</dbReference>
<organism evidence="4 5">
    <name type="scientific">Carboxydothermus islandicus</name>
    <dbReference type="NCBI Taxonomy" id="661089"/>
    <lineage>
        <taxon>Bacteria</taxon>
        <taxon>Bacillati</taxon>
        <taxon>Bacillota</taxon>
        <taxon>Clostridia</taxon>
        <taxon>Thermoanaerobacterales</taxon>
        <taxon>Thermoanaerobacteraceae</taxon>
        <taxon>Carboxydothermus</taxon>
    </lineage>
</organism>
<evidence type="ECO:0000313" key="4">
    <source>
        <dbReference type="EMBL" id="GAV26425.1"/>
    </source>
</evidence>
<comment type="pathway">
    <text evidence="1">Cofactor biosynthesis; adenosylcobalamin biosynthesis.</text>
</comment>
<protein>
    <submittedName>
        <fullName evidence="4">Cobalt-precorrin-6A reductase</fullName>
    </submittedName>
</protein>
<keyword evidence="5" id="KW-1185">Reference proteome</keyword>
<comment type="caution">
    <text evidence="4">The sequence shown here is derived from an EMBL/GenBank/DDBJ whole genome shotgun (WGS) entry which is preliminary data.</text>
</comment>
<reference evidence="5" key="1">
    <citation type="submission" date="2016-12" db="EMBL/GenBank/DDBJ databases">
        <title>Draft Genome Sequences od Carboxydothermus pertinax and islandicus, Hydrogenogenic Carboxydotrophic Bacteria.</title>
        <authorList>
            <person name="Fukuyama Y."/>
            <person name="Ohmae K."/>
            <person name="Yoneda Y."/>
            <person name="Yoshida T."/>
            <person name="Sako Y."/>
        </authorList>
    </citation>
    <scope>NUCLEOTIDE SEQUENCE [LARGE SCALE GENOMIC DNA]</scope>
    <source>
        <strain evidence="5">SET</strain>
    </source>
</reference>
<dbReference type="GO" id="GO:0009236">
    <property type="term" value="P:cobalamin biosynthetic process"/>
    <property type="evidence" value="ECO:0007669"/>
    <property type="project" value="UniProtKB-UniPathway"/>
</dbReference>